<evidence type="ECO:0000313" key="3">
    <source>
        <dbReference type="EMBL" id="EER18239.1"/>
    </source>
</evidence>
<evidence type="ECO:0000256" key="1">
    <source>
        <dbReference type="SAM" id="MobiDB-lite"/>
    </source>
</evidence>
<sequence>MASSLPTRETFEHRFRVLPSSDDPHLVHRKALWDARGCKLSLDESELLDMPNDTLIDYLRILYLNEIDIYFLLNNASLIHSSKPIAYENPCNERKALFLARKLLVSQGASTQRVAKLQGKIDSFCQAANDVRISSEVEVSHPYVSEVAPKCVVGNRSSALGGGVGLYAKDHVSAGDDVIRVPEGNLRIINVYEAAADAEFGPVVEGLLAAGHHIDTCLLMYLVQIYKSGKLRALPPIDCFVHYLPSEFSGNLMEWPVEALDALGIPQIKHLVAQQMDLLWGIHRALPTGLCSSFDEELLWARSLCDSRAFSLEVPPPTWCPQWLIKYLPPDQSITCVVPGADLLNHHQRGQCGFPRFDKKSRSFVITAEANVPAGSELFINYGGLQNWEQLMYYGFCEFAQNPYDSVTLDLAASGAADGLHLDRIGTEHIIRRGHPTVSPRLWEALTSMAGVEHPEELEEGAVDSLVNLLRQVTLAPLPESSAANDWWKDDYGAVVDQGVGIPQFRSSQMALVDEAERVLRNMVDHDRKTRAAHTSGRGSHRVAKSAKKRR</sequence>
<dbReference type="InterPro" id="IPR001214">
    <property type="entry name" value="SET_dom"/>
</dbReference>
<proteinExistence type="predicted"/>
<dbReference type="PANTHER" id="PTHR13271:SF155">
    <property type="entry name" value="SET DOMAIN-CONTAINING PROTEIN"/>
    <property type="match status" value="1"/>
</dbReference>
<dbReference type="InterPro" id="IPR046341">
    <property type="entry name" value="SET_dom_sf"/>
</dbReference>
<evidence type="ECO:0000313" key="4">
    <source>
        <dbReference type="Proteomes" id="UP000007800"/>
    </source>
</evidence>
<dbReference type="AlphaFoldDB" id="C5KAR3"/>
<dbReference type="EMBL" id="GG671811">
    <property type="protein sequence ID" value="EER18239.1"/>
    <property type="molecule type" value="Genomic_DNA"/>
</dbReference>
<dbReference type="InParanoid" id="C5KAR3"/>
<dbReference type="GeneID" id="9048893"/>
<feature type="compositionally biased region" description="Basic residues" evidence="1">
    <location>
        <begin position="539"/>
        <end position="551"/>
    </location>
</feature>
<dbReference type="PANTHER" id="PTHR13271">
    <property type="entry name" value="UNCHARACTERIZED PUTATIVE METHYLTRANSFERASE"/>
    <property type="match status" value="1"/>
</dbReference>
<gene>
    <name evidence="3" type="ORF">Pmar_PMAR005144</name>
</gene>
<evidence type="ECO:0000259" key="2">
    <source>
        <dbReference type="Pfam" id="PF00856"/>
    </source>
</evidence>
<feature type="domain" description="SET" evidence="2">
    <location>
        <begin position="163"/>
        <end position="383"/>
    </location>
</feature>
<dbReference type="GO" id="GO:0016279">
    <property type="term" value="F:protein-lysine N-methyltransferase activity"/>
    <property type="evidence" value="ECO:0007669"/>
    <property type="project" value="TreeGrafter"/>
</dbReference>
<dbReference type="CDD" id="cd10527">
    <property type="entry name" value="SET_LSMT"/>
    <property type="match status" value="1"/>
</dbReference>
<dbReference type="RefSeq" id="XP_002786443.1">
    <property type="nucleotide sequence ID" value="XM_002786397.1"/>
</dbReference>
<reference evidence="3 4" key="1">
    <citation type="submission" date="2008-07" db="EMBL/GenBank/DDBJ databases">
        <authorList>
            <person name="El-Sayed N."/>
            <person name="Caler E."/>
            <person name="Inman J."/>
            <person name="Amedeo P."/>
            <person name="Hass B."/>
            <person name="Wortman J."/>
        </authorList>
    </citation>
    <scope>NUCLEOTIDE SEQUENCE [LARGE SCALE GENOMIC DNA]</scope>
    <source>
        <strain evidence="4">ATCC 50983 / TXsc</strain>
    </source>
</reference>
<organism evidence="4">
    <name type="scientific">Perkinsus marinus (strain ATCC 50983 / TXsc)</name>
    <dbReference type="NCBI Taxonomy" id="423536"/>
    <lineage>
        <taxon>Eukaryota</taxon>
        <taxon>Sar</taxon>
        <taxon>Alveolata</taxon>
        <taxon>Perkinsozoa</taxon>
        <taxon>Perkinsea</taxon>
        <taxon>Perkinsida</taxon>
        <taxon>Perkinsidae</taxon>
        <taxon>Perkinsus</taxon>
    </lineage>
</organism>
<name>C5KAR3_PERM5</name>
<accession>C5KAR3</accession>
<protein>
    <recommendedName>
        <fullName evidence="2">SET domain-containing protein</fullName>
    </recommendedName>
</protein>
<dbReference type="SUPFAM" id="SSF82199">
    <property type="entry name" value="SET domain"/>
    <property type="match status" value="1"/>
</dbReference>
<dbReference type="Gene3D" id="3.90.1410.10">
    <property type="entry name" value="set domain protein methyltransferase, domain 1"/>
    <property type="match status" value="1"/>
</dbReference>
<feature type="region of interest" description="Disordered" evidence="1">
    <location>
        <begin position="526"/>
        <end position="551"/>
    </location>
</feature>
<dbReference type="OrthoDB" id="341421at2759"/>
<keyword evidence="4" id="KW-1185">Reference proteome</keyword>
<dbReference type="Pfam" id="PF00856">
    <property type="entry name" value="SET"/>
    <property type="match status" value="1"/>
</dbReference>
<dbReference type="InterPro" id="IPR050600">
    <property type="entry name" value="SETD3_SETD6_MTase"/>
</dbReference>
<dbReference type="Proteomes" id="UP000007800">
    <property type="component" value="Unassembled WGS sequence"/>
</dbReference>
<dbReference type="OMA" id="GRIGTEH"/>